<name>A0A3N9TEA2_9VIBR</name>
<evidence type="ECO:0000313" key="9">
    <source>
        <dbReference type="EMBL" id="RQW62558.1"/>
    </source>
</evidence>
<keyword evidence="2 4" id="KW-0807">Transducer</keyword>
<feature type="domain" description="Methyl-accepting transducer" evidence="7">
    <location>
        <begin position="386"/>
        <end position="622"/>
    </location>
</feature>
<dbReference type="RefSeq" id="WP_124937552.1">
    <property type="nucleotide sequence ID" value="NZ_RJVQ01000005.1"/>
</dbReference>
<dbReference type="Pfam" id="PF22673">
    <property type="entry name" value="MCP-like_PDC_1"/>
    <property type="match status" value="1"/>
</dbReference>
<dbReference type="GO" id="GO:0007165">
    <property type="term" value="P:signal transduction"/>
    <property type="evidence" value="ECO:0007669"/>
    <property type="project" value="UniProtKB-KW"/>
</dbReference>
<feature type="coiled-coil region" evidence="5">
    <location>
        <begin position="600"/>
        <end position="634"/>
    </location>
</feature>
<keyword evidence="6" id="KW-0472">Membrane</keyword>
<evidence type="ECO:0000256" key="1">
    <source>
        <dbReference type="ARBA" id="ARBA00004370"/>
    </source>
</evidence>
<comment type="subcellular location">
    <subcellularLocation>
        <location evidence="1">Membrane</location>
    </subcellularLocation>
</comment>
<keyword evidence="5" id="KW-0175">Coiled coil</keyword>
<dbReference type="Pfam" id="PF00015">
    <property type="entry name" value="MCPsignal"/>
    <property type="match status" value="1"/>
</dbReference>
<dbReference type="OrthoDB" id="2489132at2"/>
<dbReference type="PROSITE" id="PS50111">
    <property type="entry name" value="CHEMOTAXIS_TRANSDUC_2"/>
    <property type="match status" value="1"/>
</dbReference>
<evidence type="ECO:0000256" key="5">
    <source>
        <dbReference type="SAM" id="Coils"/>
    </source>
</evidence>
<protein>
    <submittedName>
        <fullName evidence="9">Methyl-accepting chemotaxis protein</fullName>
    </submittedName>
</protein>
<dbReference type="Gene3D" id="1.10.287.950">
    <property type="entry name" value="Methyl-accepting chemotaxis protein"/>
    <property type="match status" value="1"/>
</dbReference>
<evidence type="ECO:0000256" key="3">
    <source>
        <dbReference type="ARBA" id="ARBA00029447"/>
    </source>
</evidence>
<accession>A0A3N9TEA2</accession>
<dbReference type="InterPro" id="IPR004089">
    <property type="entry name" value="MCPsignal_dom"/>
</dbReference>
<evidence type="ECO:0000259" key="7">
    <source>
        <dbReference type="PROSITE" id="PS50111"/>
    </source>
</evidence>
<dbReference type="SMART" id="SM00283">
    <property type="entry name" value="MA"/>
    <property type="match status" value="1"/>
</dbReference>
<feature type="transmembrane region" description="Helical" evidence="6">
    <location>
        <begin position="309"/>
        <end position="329"/>
    </location>
</feature>
<dbReference type="PANTHER" id="PTHR32089">
    <property type="entry name" value="METHYL-ACCEPTING CHEMOTAXIS PROTEIN MCPB"/>
    <property type="match status" value="1"/>
</dbReference>
<gene>
    <name evidence="9" type="ORF">EES38_12590</name>
</gene>
<dbReference type="InterPro" id="IPR003660">
    <property type="entry name" value="HAMP_dom"/>
</dbReference>
<dbReference type="PANTHER" id="PTHR32089:SF117">
    <property type="entry name" value="METHYL ACCEPTING SENSORY TRANSDUCER WITH CACHE_1 SMALL MOLECULE BINDING DOMAIN"/>
    <property type="match status" value="1"/>
</dbReference>
<proteinExistence type="inferred from homology"/>
<dbReference type="SUPFAM" id="SSF58104">
    <property type="entry name" value="Methyl-accepting chemotaxis protein (MCP) signaling domain"/>
    <property type="match status" value="1"/>
</dbReference>
<dbReference type="AlphaFoldDB" id="A0A3N9TEA2"/>
<feature type="domain" description="HAMP" evidence="8">
    <location>
        <begin position="329"/>
        <end position="381"/>
    </location>
</feature>
<keyword evidence="6" id="KW-0812">Transmembrane</keyword>
<evidence type="ECO:0000256" key="2">
    <source>
        <dbReference type="ARBA" id="ARBA00023224"/>
    </source>
</evidence>
<evidence type="ECO:0000256" key="4">
    <source>
        <dbReference type="PROSITE-ProRule" id="PRU00284"/>
    </source>
</evidence>
<keyword evidence="6" id="KW-1133">Transmembrane helix</keyword>
<evidence type="ECO:0000259" key="8">
    <source>
        <dbReference type="PROSITE" id="PS50885"/>
    </source>
</evidence>
<organism evidence="9 10">
    <name type="scientific">Vibrio viridaestus</name>
    <dbReference type="NCBI Taxonomy" id="2487322"/>
    <lineage>
        <taxon>Bacteria</taxon>
        <taxon>Pseudomonadati</taxon>
        <taxon>Pseudomonadota</taxon>
        <taxon>Gammaproteobacteria</taxon>
        <taxon>Vibrionales</taxon>
        <taxon>Vibrionaceae</taxon>
        <taxon>Vibrio</taxon>
    </lineage>
</organism>
<sequence length="655" mass="71022">MLIKTKLFAGSAMLLVVALAVMFAVVEFVVTPVIKNQAIEKAQSEAEVIGETIAKELTENATLTRSLAAVAAALPKNKDEFIKHIEPLVYSGKGVAGGGIWPEPGKLVDGQDKASLFWAKTAPGKYELLDDYNKPDASPYQQEGWYTSVKSAAKGQCVWSEVYVDPVSNVPMVTCSVKIERDGSFWGVATIDVELSNIESLLTKANGDSGTYSLIVDQIGQLISLPQLRSKTISMVSLDDLSSQDASFAPLAKALKSDDYSPVEFDKGVVRNDSSVLVRFKLPEQGWQAGIILPASIALDAVTSLTVTIYSSVAAVIVIFLVILIIYGLRLLAQINNTTGQVRQLMSGHTANKLTIANDDEMSKLCVAINDYGDHLIAILQKVRSEAESVKYNAESMDKLSGDSQARALELMDENNTLATAINEMSATAASVSHDVASVAEVTTQSSALVNSGFEVIEQNAESIRMLFDKLTESSGAIQQLSDDSQQVGQVLEVIMNISEQTNLLALNAAIEAARAGESGRGFAVVADEVRALAHKTQQSAVEIENMIKKLQDAAKTGVNVIGQCREYSETVNERSMTTRSQYEQIVDAFNDIKERSTNIAVATEEQAQVTENVDRLAERIREISDQNAQDAERFRTVSIDATEQAKRLYDISQQ</sequence>
<evidence type="ECO:0000313" key="10">
    <source>
        <dbReference type="Proteomes" id="UP000281112"/>
    </source>
</evidence>
<dbReference type="PROSITE" id="PS50885">
    <property type="entry name" value="HAMP"/>
    <property type="match status" value="1"/>
</dbReference>
<dbReference type="Gene3D" id="3.30.450.20">
    <property type="entry name" value="PAS domain"/>
    <property type="match status" value="1"/>
</dbReference>
<comment type="similarity">
    <text evidence="3">Belongs to the methyl-accepting chemotaxis (MCP) protein family.</text>
</comment>
<dbReference type="FunFam" id="1.10.287.950:FF:000001">
    <property type="entry name" value="Methyl-accepting chemotaxis sensory transducer"/>
    <property type="match status" value="1"/>
</dbReference>
<keyword evidence="10" id="KW-1185">Reference proteome</keyword>
<dbReference type="GO" id="GO:0016020">
    <property type="term" value="C:membrane"/>
    <property type="evidence" value="ECO:0007669"/>
    <property type="project" value="UniProtKB-SubCell"/>
</dbReference>
<dbReference type="Proteomes" id="UP000281112">
    <property type="component" value="Unassembled WGS sequence"/>
</dbReference>
<dbReference type="EMBL" id="RJVQ01000005">
    <property type="protein sequence ID" value="RQW62558.1"/>
    <property type="molecule type" value="Genomic_DNA"/>
</dbReference>
<evidence type="ECO:0000256" key="6">
    <source>
        <dbReference type="SAM" id="Phobius"/>
    </source>
</evidence>
<dbReference type="CDD" id="cd11386">
    <property type="entry name" value="MCP_signal"/>
    <property type="match status" value="1"/>
</dbReference>
<dbReference type="CDD" id="cd12913">
    <property type="entry name" value="PDC1_MCP_like"/>
    <property type="match status" value="1"/>
</dbReference>
<comment type="caution">
    <text evidence="9">The sequence shown here is derived from an EMBL/GenBank/DDBJ whole genome shotgun (WGS) entry which is preliminary data.</text>
</comment>
<dbReference type="GO" id="GO:0006935">
    <property type="term" value="P:chemotaxis"/>
    <property type="evidence" value="ECO:0007669"/>
    <property type="project" value="UniProtKB-ARBA"/>
</dbReference>
<reference evidence="9 10" key="1">
    <citation type="submission" date="2018-11" db="EMBL/GenBank/DDBJ databases">
        <title>Vibrio LJC006 sp. nov., isolated from seawater during the bloom of the enteromorpha.</title>
        <authorList>
            <person name="Liang J."/>
        </authorList>
    </citation>
    <scope>NUCLEOTIDE SEQUENCE [LARGE SCALE GENOMIC DNA]</scope>
    <source>
        <strain evidence="9 10">LJC006</strain>
    </source>
</reference>